<dbReference type="AlphaFoldDB" id="A0A2V1E0D0"/>
<evidence type="ECO:0000313" key="1">
    <source>
        <dbReference type="EMBL" id="PVI03602.1"/>
    </source>
</evidence>
<protein>
    <submittedName>
        <fullName evidence="1">Uncharacterized protein</fullName>
    </submittedName>
</protein>
<organism evidence="1 2">
    <name type="scientific">Periconia macrospinosa</name>
    <dbReference type="NCBI Taxonomy" id="97972"/>
    <lineage>
        <taxon>Eukaryota</taxon>
        <taxon>Fungi</taxon>
        <taxon>Dikarya</taxon>
        <taxon>Ascomycota</taxon>
        <taxon>Pezizomycotina</taxon>
        <taxon>Dothideomycetes</taxon>
        <taxon>Pleosporomycetidae</taxon>
        <taxon>Pleosporales</taxon>
        <taxon>Massarineae</taxon>
        <taxon>Periconiaceae</taxon>
        <taxon>Periconia</taxon>
    </lineage>
</organism>
<accession>A0A2V1E0D0</accession>
<gene>
    <name evidence="1" type="ORF">DM02DRAFT_652381</name>
</gene>
<dbReference type="EMBL" id="KZ805329">
    <property type="protein sequence ID" value="PVI03602.1"/>
    <property type="molecule type" value="Genomic_DNA"/>
</dbReference>
<proteinExistence type="predicted"/>
<name>A0A2V1E0D0_9PLEO</name>
<dbReference type="Proteomes" id="UP000244855">
    <property type="component" value="Unassembled WGS sequence"/>
</dbReference>
<sequence>MTVRNWWYAKESFFQQHKIVPLCLFELWKAITNYFHDNRTLYALMSCDPRLPVDHLLGSSRAKNQKMKQEQNLENERLASKAITNRHLEIEREKEWIYRELEISDADFIDVVQEEAIIPSKGETLNLWKVEGSMPFDDRNGGSESTKHHEINDIVGWTTSILVAGDLRKDTLNCVPRWKLSRAAVDIKKKDRLVKAFKETSTWGEWRTFNYTEKPMEEKGYTQSIHLVWANLSPEFLTVHIGIEK</sequence>
<keyword evidence="2" id="KW-1185">Reference proteome</keyword>
<evidence type="ECO:0000313" key="2">
    <source>
        <dbReference type="Proteomes" id="UP000244855"/>
    </source>
</evidence>
<reference evidence="1 2" key="1">
    <citation type="journal article" date="2018" name="Sci. Rep.">
        <title>Comparative genomics provides insights into the lifestyle and reveals functional heterogeneity of dark septate endophytic fungi.</title>
        <authorList>
            <person name="Knapp D.G."/>
            <person name="Nemeth J.B."/>
            <person name="Barry K."/>
            <person name="Hainaut M."/>
            <person name="Henrissat B."/>
            <person name="Johnson J."/>
            <person name="Kuo A."/>
            <person name="Lim J.H.P."/>
            <person name="Lipzen A."/>
            <person name="Nolan M."/>
            <person name="Ohm R.A."/>
            <person name="Tamas L."/>
            <person name="Grigoriev I.V."/>
            <person name="Spatafora J.W."/>
            <person name="Nagy L.G."/>
            <person name="Kovacs G.M."/>
        </authorList>
    </citation>
    <scope>NUCLEOTIDE SEQUENCE [LARGE SCALE GENOMIC DNA]</scope>
    <source>
        <strain evidence="1 2">DSE2036</strain>
    </source>
</reference>